<protein>
    <submittedName>
        <fullName evidence="1">Uncharacterized protein</fullName>
    </submittedName>
</protein>
<proteinExistence type="predicted"/>
<comment type="caution">
    <text evidence="1">The sequence shown here is derived from an EMBL/GenBank/DDBJ whole genome shotgun (WGS) entry which is preliminary data.</text>
</comment>
<sequence>MGNKVSTVNGLRSPNILQPGNAVNEVWVGNLEIISRLPFGDSNLAQAGWPKGDYPKIPWHPFIIPLRARADKIARSISVTALERRGISEMMAKVDWLLMFWTLERIVAIPFFLSTIAFHLTPDRFDASGFMGPCVYGCEDGELGHTPHLKYPIIIRAKMACLFYATGLFVLFLQNIISATTSHFNMPTISRFELVFYSCLGILASYSCLRLMLAAFQATNQLVGETEMRFKESRDITFTE</sequence>
<reference evidence="1" key="1">
    <citation type="journal article" date="2022" name="bioRxiv">
        <title>Population genetic analysis of Ophidiomyces ophidiicola, the causative agent of snake fungal disease, indicates recent introductions to the USA.</title>
        <authorList>
            <person name="Ladner J.T."/>
            <person name="Palmer J.M."/>
            <person name="Ettinger C.L."/>
            <person name="Stajich J.E."/>
            <person name="Farrell T.M."/>
            <person name="Glorioso B.M."/>
            <person name="Lawson B."/>
            <person name="Price S.J."/>
            <person name="Stengle A.G."/>
            <person name="Grear D.A."/>
            <person name="Lorch J.M."/>
        </authorList>
    </citation>
    <scope>NUCLEOTIDE SEQUENCE</scope>
    <source>
        <strain evidence="1">NWHC 24266-5</strain>
    </source>
</reference>
<name>A0ACB8V3V5_9EURO</name>
<organism evidence="1">
    <name type="scientific">Ophidiomyces ophidiicola</name>
    <dbReference type="NCBI Taxonomy" id="1387563"/>
    <lineage>
        <taxon>Eukaryota</taxon>
        <taxon>Fungi</taxon>
        <taxon>Dikarya</taxon>
        <taxon>Ascomycota</taxon>
        <taxon>Pezizomycotina</taxon>
        <taxon>Eurotiomycetes</taxon>
        <taxon>Eurotiomycetidae</taxon>
        <taxon>Onygenales</taxon>
        <taxon>Onygenaceae</taxon>
        <taxon>Ophidiomyces</taxon>
    </lineage>
</organism>
<accession>A0ACB8V3V5</accession>
<dbReference type="EMBL" id="JALBCA010000009">
    <property type="protein sequence ID" value="KAI2391946.1"/>
    <property type="molecule type" value="Genomic_DNA"/>
</dbReference>
<evidence type="ECO:0000313" key="1">
    <source>
        <dbReference type="EMBL" id="KAI2391946.1"/>
    </source>
</evidence>
<gene>
    <name evidence="1" type="ORF">LOY88_000931</name>
</gene>